<accession>A0A2G7HGC3</accession>
<feature type="domain" description="NAD(P)-binding" evidence="1">
    <location>
        <begin position="9"/>
        <end position="312"/>
    </location>
</feature>
<name>A0A2G7HGC3_9CLOT</name>
<dbReference type="CDD" id="cd05257">
    <property type="entry name" value="Arna_like_SDR_e"/>
    <property type="match status" value="1"/>
</dbReference>
<evidence type="ECO:0000313" key="3">
    <source>
        <dbReference type="Proteomes" id="UP000231322"/>
    </source>
</evidence>
<comment type="caution">
    <text evidence="2">The sequence shown here is derived from an EMBL/GenBank/DDBJ whole genome shotgun (WGS) entry which is preliminary data.</text>
</comment>
<dbReference type="Gene3D" id="3.40.50.720">
    <property type="entry name" value="NAD(P)-binding Rossmann-like Domain"/>
    <property type="match status" value="1"/>
</dbReference>
<dbReference type="SUPFAM" id="SSF51735">
    <property type="entry name" value="NAD(P)-binding Rossmann-fold domains"/>
    <property type="match status" value="1"/>
</dbReference>
<keyword evidence="3" id="KW-1185">Reference proteome</keyword>
<dbReference type="InterPro" id="IPR045869">
    <property type="entry name" value="Arna-like_SDR_e"/>
</dbReference>
<sequence>MDLKYKKVFITGAEGFIGSHLTEKLVQLGANVTALVQYNSFNNWGWIDTFSKEVKDSINVVTGDMREYDGMKRIIKGQDVVFHLAALIAIPYSYLSPMAYVKTNVEGTTNVLEACREYEVEKIVHTSTSETYGTALYVPIDEKHPMQGQSPYSASKIAADKMAESFYRSFNLPVAIIRPFNTYGPRQSARAVIPTIISQILEGKTEIKLGSLSPTRDFNYVKDTAEAFIKVAESDKTIGQVINAGSNYEISIGDTVKKIINIMGNDVKILCDEERIRPEKSEVNRLWADNRKIKELTSWNPRYNLDDGLKETIEWIRNNMKYFKTDIYNV</sequence>
<dbReference type="NCBIfam" id="TIGR04180">
    <property type="entry name" value="EDH_00030"/>
    <property type="match status" value="1"/>
</dbReference>
<dbReference type="EMBL" id="PEIK01000009">
    <property type="protein sequence ID" value="PIH03756.1"/>
    <property type="molecule type" value="Genomic_DNA"/>
</dbReference>
<evidence type="ECO:0000313" key="2">
    <source>
        <dbReference type="EMBL" id="PIH03756.1"/>
    </source>
</evidence>
<evidence type="ECO:0000259" key="1">
    <source>
        <dbReference type="Pfam" id="PF16363"/>
    </source>
</evidence>
<dbReference type="GO" id="GO:0016831">
    <property type="term" value="F:carboxy-lyase activity"/>
    <property type="evidence" value="ECO:0007669"/>
    <property type="project" value="InterPro"/>
</dbReference>
<dbReference type="RefSeq" id="WP_012344332.1">
    <property type="nucleotide sequence ID" value="NZ_PEIK01000009.1"/>
</dbReference>
<dbReference type="InterPro" id="IPR026390">
    <property type="entry name" value="LegB-like"/>
</dbReference>
<reference evidence="2 3" key="1">
    <citation type="submission" date="2017-10" db="EMBL/GenBank/DDBJ databases">
        <title>Reclassification of Eubacterium combesii and discrepancies in the nomenclature of botulinum neurotoxin producing clostridia. Request for an Opinion.</title>
        <authorList>
            <person name="Dobritsa A.P."/>
            <person name="Kutumbaka K.K."/>
            <person name="Samadpour M."/>
        </authorList>
    </citation>
    <scope>NUCLEOTIDE SEQUENCE [LARGE SCALE GENOMIC DNA]</scope>
    <source>
        <strain evidence="2 3">DSM 20696</strain>
    </source>
</reference>
<dbReference type="PANTHER" id="PTHR43000">
    <property type="entry name" value="DTDP-D-GLUCOSE 4,6-DEHYDRATASE-RELATED"/>
    <property type="match status" value="1"/>
</dbReference>
<dbReference type="Proteomes" id="UP000231322">
    <property type="component" value="Unassembled WGS sequence"/>
</dbReference>
<dbReference type="InterPro" id="IPR036291">
    <property type="entry name" value="NAD(P)-bd_dom_sf"/>
</dbReference>
<dbReference type="AlphaFoldDB" id="A0A2G7HGC3"/>
<dbReference type="Pfam" id="PF16363">
    <property type="entry name" value="GDP_Man_Dehyd"/>
    <property type="match status" value="1"/>
</dbReference>
<gene>
    <name evidence="2" type="ORF">CS538_12235</name>
</gene>
<organism evidence="2 3">
    <name type="scientific">Clostridium combesii</name>
    <dbReference type="NCBI Taxonomy" id="39481"/>
    <lineage>
        <taxon>Bacteria</taxon>
        <taxon>Bacillati</taxon>
        <taxon>Bacillota</taxon>
        <taxon>Clostridia</taxon>
        <taxon>Eubacteriales</taxon>
        <taxon>Clostridiaceae</taxon>
        <taxon>Clostridium</taxon>
    </lineage>
</organism>
<dbReference type="InterPro" id="IPR016040">
    <property type="entry name" value="NAD(P)-bd_dom"/>
</dbReference>
<proteinExistence type="predicted"/>
<protein>
    <submittedName>
        <fullName evidence="2">NAD-dependent dehydratase</fullName>
    </submittedName>
</protein>